<dbReference type="PROSITE" id="PS50016">
    <property type="entry name" value="ZF_PHD_2"/>
    <property type="match status" value="2"/>
</dbReference>
<dbReference type="InterPro" id="IPR013083">
    <property type="entry name" value="Znf_RING/FYVE/PHD"/>
</dbReference>
<dbReference type="STRING" id="1169540.A0A0G4EJE1"/>
<dbReference type="Pfam" id="PF08429">
    <property type="entry name" value="PLU-1"/>
    <property type="match status" value="1"/>
</dbReference>
<dbReference type="Gene3D" id="3.30.40.10">
    <property type="entry name" value="Zinc/RING finger domain, C3HC4 (zinc finger)"/>
    <property type="match status" value="3"/>
</dbReference>
<dbReference type="SUPFAM" id="SSF57903">
    <property type="entry name" value="FYVE/PHD zinc finger"/>
    <property type="match status" value="2"/>
</dbReference>
<keyword evidence="8" id="KW-1185">Reference proteome</keyword>
<feature type="compositionally biased region" description="Pro residues" evidence="5">
    <location>
        <begin position="436"/>
        <end position="449"/>
    </location>
</feature>
<feature type="compositionally biased region" description="Basic and acidic residues" evidence="5">
    <location>
        <begin position="1694"/>
        <end position="1705"/>
    </location>
</feature>
<dbReference type="PROSITE" id="PS01359">
    <property type="entry name" value="ZF_PHD_1"/>
    <property type="match status" value="2"/>
</dbReference>
<feature type="region of interest" description="Disordered" evidence="5">
    <location>
        <begin position="1522"/>
        <end position="1547"/>
    </location>
</feature>
<feature type="domain" description="PHD-type" evidence="6">
    <location>
        <begin position="304"/>
        <end position="355"/>
    </location>
</feature>
<evidence type="ECO:0000259" key="6">
    <source>
        <dbReference type="PROSITE" id="PS50016"/>
    </source>
</evidence>
<feature type="compositionally biased region" description="Low complexity" evidence="5">
    <location>
        <begin position="1659"/>
        <end position="1671"/>
    </location>
</feature>
<feature type="domain" description="PHD-type" evidence="6">
    <location>
        <begin position="14"/>
        <end position="70"/>
    </location>
</feature>
<name>A0A0G4EJE1_VITBC</name>
<gene>
    <name evidence="7" type="ORF">Vbra_7561</name>
</gene>
<dbReference type="EMBL" id="CDMY01000243">
    <property type="protein sequence ID" value="CEL96581.1"/>
    <property type="molecule type" value="Genomic_DNA"/>
</dbReference>
<dbReference type="Pfam" id="PF13832">
    <property type="entry name" value="zf-HC5HC2H_2"/>
    <property type="match status" value="1"/>
</dbReference>
<evidence type="ECO:0000256" key="2">
    <source>
        <dbReference type="ARBA" id="ARBA00022771"/>
    </source>
</evidence>
<sequence>MMDIDAILGPEDPERRCDVCFNTEKPEFYRLQGDQMVVCRRCKLTVHRRCYGVASKTPSDSFICDFCRVSNVDHQQDAQKPRPPCYLCGSSEGALKQANNGVWVHLLCALCFPDTAWVKDLRSMTNIDIIAEPGQQGPVYMEDNNTATTSPAGGSRQDQVCPLTPRPDPGSSVSCHICGKAGGRTLPCCEEDCARRAHVVCAARAAAKSSNPQHSRRFNLAIRQLKQKAELDQIEEQQRLVAKRSPLMEDSDSEDESEADGEEGQGGRNKRDKREKEDGKVVKSLRDLHWAVPTYWCDKHAPPPLYCICRQPYSEDKFMIGCDVCGDWLHGRCVGLSEDRAADMEVYQCRRCTRQRRFLADLDREWVEGPTEVLKTAWTTLQEVGQGTGATVICPHTQPMFTPDVLLLAAMWNMRTETILRIDETPQEIIDSIFAAPPPAPSPEPPRPSPSTADGGSDAGGPSSARGAKRPPAPSDSGSSQSAKKQKPASASAATSAPLKKPPSMASSAASTTAAKRPPVGGDGKGRPLMPGGGPVGAKKVIKPIDKDHPQRPGAPHVKKPAGEGMGMGVKRKDGLPPRPPLSLSKAPPPRPAAPKPAMRPATRSSTDAPMRSSSGLSSGGIRSTNTSQQLQQGGGGSGVQALCSIKLLEELLSGVRRLPVRLRCVVRLNQAWERCRAWITAADNALKAQDAAECEKLLLAPAQGRLQRHLNEAVVLRRRLRAKVFEMKYPQLAKGEGSAITMEQLYLIHEEAEDSIELAQGKNPNLAVVRRLMERVEAAFAKAEQLKCSPKPSIDEIEELMEEAKTLPAGAVPHLDYLQQKRAQANNFTASIPAGDLQALRIWASHLANVPFTSKALVAIRQKVKNADAWIKDTEKLFREVEERRALALRGIKPSGDPAKAAPTLQEARLHLKRGKSFGLPLRQLIAMENLIRRCEAWEGELRKLDDPETVIDDAAIEKLERSHASLPFLPQENLRARIERKMKDMQDLEQHIHNVINLKGPFITDSKGPQGGDAHRWPDVERIEVYLKKANQYGTERLASLVQGVSARLHHYRLWRAAVEALLADPTLLDGSETGGDFYPSHQPPPMPPAVHAALPQPFMRASRVVSEIRVVDYHQDTARMDDLLAQAVDFQVDEGQEMITEEAHPDEPYWHTGGAGATAAADAETPRGQVVECLRVLTHYLMQSDPLIVRNCCIRLKLDEAFLKSILLLACRGPQELVRLLLPHLPDSLLQSGQLHSFDITPPFFMLQRADEEAFITRILMRFVFLHTLWPRIPQWDASYQDTTMATAAGTAAEAEGDLLSHLTDGECLEVLEDLIPKLTDAIQKLIPSGSMEHYVQKVLKRRSWGLRAQSLKGILDMETEQPSDKVDAVSLLKTALEELPAPPANDSPDAALYEDLRGRYDRCTSWQQSVREAVAMQPLLWKPEGAGARVAGRLKAGAQELSDQAAMQWVVASQQGPSADSLSQSEPSPIFFVTTASPTSPLRQLASSDLEGEVKPLIAKSLHGFSSLVSAALRDAQPMDVTTGGDGGGGGDVGASDEQREEEEGLRELQRRVAAFKADMEQKPVPPLCHRTEESGLHRSLLVALEWFSSAIEALLCRSLVSLTKVMQDFDTAFPQMTDIVKEPSPTTPKPTPTTQGGRIKKPQQAATDGKVKAEPAAAAAAPSKAARVTVKMEEGDEKPAVPKRPPKQQKAEKQEVKREGAAATAVQTGVSIKGKGGGAGGSAGGDGKPSRRQTWCWVLNEIRRQVDACNQFATRCRSSAPYSIFQFYKRLHVWRSEVRPLVFGTPLPPAAAAPDRSTQEVACQGESLELHGESLVQWMQAVMDFFNDVLQHIMATAIASQPLLQQIEQQGFFKYFDFGRSPDNTPPWTARIEGVCLLSIHLASLIIRVGFETPSADIDYLAVSCGLLMVLASQASPRWYSLKEGATNMRLTALRSLIGRADLARQRGSWKAPESLLLPLKVLLWRVEHQDVSLADPDNRQPWVPLSSLEGAAGEFERLKDSPFIKAIKAFERAKPAAVDDEGMMLPEHHDTGPRTIGSLVGFSQLNTWEVQQVRVRIQQAAAMAQLLSGQTLQSLQARVAVPTDLMGLSTKAGHCQMSELIKKLHKSPHRAMFPAGESLLMLREDIYAWAREAHILIAAFNDRESAASRKGVSLLSFRALDVRRKRLQGLVETFVSNTLVDRTQTLLKQLEILEDEGQKLLRQAAEGASERAKGKEGSRVTVEATEKFLRKITVSIPAEESLRTHLKQHDELHDLIESQTSVLSRGDGEGLSREDLQALLDLYNRIVRCPLTISARLEETCRSFMRLAWRQAIRSLMTPERRLDMVDRTPANKIDATVMDTLSPRLQTLQQLHDLSTSFGVPSTWNESIFLVQLLQAAKIFLSEAKTSIDGWCKRRLTMASFLVNVSREMEVLRGIHEKKHNVRIDVELQNLSVEKSAWSAAGATGRLLKGVVVYDAKTGKVKQRVTPAGRNCIQEDVSEILRAQKIDAADLDEAATAAPSSTDGEDLISKLLKIRFDLKKQPSTEEGPDSKGPLRVGVEQSIRRAIIVQMQPQSLFIGAAKMVAIEKTLGQLEEELYQEAGGKVSKQYMKAYEEKLIDLHEKGLSEVERLLAQASQSAAAAAAPLAPPPSFSFGPFAHTFAQPQASGSFLSALDAVSGGRGIPSHPLDLFEGSGQGPPDFSIGEVDRPGDDFLGQILAGPESPRANFSPPGTPIGSAAGEEGSGAEAIVWRGTLERDIRGRAGPPLVFPASIVSLVEEGPPELRAALEGAGKLTFDGAMGIARFADFIHPGRSDGWCKSKARDLVAVAVGGPWMSLEHKDFLDWLRPPHVDVKSTVAPQHLNTQEFQHLQSKALTDTVKVAAFVGDCKGHKLKLWVIPPVSGLKRYLPTSMPFNRHAVTGVLEIPTALTRDGERCLGRPYPAFTRTRFARHVRGINDDLRRKASSSSQDQAAQTFVLDLPDSQFRWVDSFSGKVWEPEQPKTTFLPHETPRSPVPSPSPPPPAAAASSAPRQFDHGLVDQDPVMMDVSAVNGVEADRRRVEDDVYHPGGGVKIPTPPMFEERARRKSPSPAAPPAPAPPPPPPAVSSVAGGQVPQPPPPSEQEDSSSSNPLDILLALAKSLPLQPGDTATAAGAPSVPSPQPQHFPSAAAAAAPYTSPAPQALIPGLGGMGPQPSYDQGGGAARRVSPAPYPSPAVDPFAVNLSFGARQAPPPSEDIYTPADAARWERRPSPFGGYPRDIGRSSRERGWRRSSDRGGGGDHLDQQRSYASPPTQPYAPERGPSPYGHPSGVQYGFMQGGQGGRRGHDERGKAPPPWSQQPPWQRGGGGGGGGVGGYQR</sequence>
<feature type="region of interest" description="Disordered" evidence="5">
    <location>
        <begin position="2984"/>
        <end position="3017"/>
    </location>
</feature>
<dbReference type="VEuPathDB" id="CryptoDB:Vbra_7561"/>
<feature type="compositionally biased region" description="Gly residues" evidence="5">
    <location>
        <begin position="1719"/>
        <end position="1732"/>
    </location>
</feature>
<feature type="compositionally biased region" description="Basic and acidic residues" evidence="5">
    <location>
        <begin position="1675"/>
        <end position="1685"/>
    </location>
</feature>
<feature type="region of interest" description="Disordered" evidence="5">
    <location>
        <begin position="138"/>
        <end position="159"/>
    </location>
</feature>
<organism evidence="7 8">
    <name type="scientific">Vitrella brassicaformis (strain CCMP3155)</name>
    <dbReference type="NCBI Taxonomy" id="1169540"/>
    <lineage>
        <taxon>Eukaryota</taxon>
        <taxon>Sar</taxon>
        <taxon>Alveolata</taxon>
        <taxon>Colpodellida</taxon>
        <taxon>Vitrellaceae</taxon>
        <taxon>Vitrella</taxon>
    </lineage>
</organism>
<feature type="compositionally biased region" description="Basic and acidic residues" evidence="5">
    <location>
        <begin position="3246"/>
        <end position="3271"/>
    </location>
</feature>
<evidence type="ECO:0000313" key="8">
    <source>
        <dbReference type="Proteomes" id="UP000041254"/>
    </source>
</evidence>
<dbReference type="CDD" id="cd15571">
    <property type="entry name" value="ePHD"/>
    <property type="match status" value="1"/>
</dbReference>
<feature type="compositionally biased region" description="Low complexity" evidence="5">
    <location>
        <begin position="450"/>
        <end position="466"/>
    </location>
</feature>
<reference evidence="7 8" key="1">
    <citation type="submission" date="2014-11" db="EMBL/GenBank/DDBJ databases">
        <authorList>
            <person name="Zhu J."/>
            <person name="Qi W."/>
            <person name="Song R."/>
        </authorList>
    </citation>
    <scope>NUCLEOTIDE SEQUENCE [LARGE SCALE GENOMIC DNA]</scope>
</reference>
<dbReference type="OrthoDB" id="436852at2759"/>
<feature type="compositionally biased region" description="Acidic residues" evidence="5">
    <location>
        <begin position="249"/>
        <end position="263"/>
    </location>
</feature>
<feature type="compositionally biased region" description="Pro residues" evidence="5">
    <location>
        <begin position="3077"/>
        <end position="3091"/>
    </location>
</feature>
<evidence type="ECO:0000313" key="7">
    <source>
        <dbReference type="EMBL" id="CEL96581.1"/>
    </source>
</evidence>
<feature type="compositionally biased region" description="Gly residues" evidence="5">
    <location>
        <begin position="3331"/>
        <end position="3345"/>
    </location>
</feature>
<keyword evidence="3" id="KW-0862">Zinc</keyword>
<feature type="compositionally biased region" description="Low complexity" evidence="5">
    <location>
        <begin position="475"/>
        <end position="519"/>
    </location>
</feature>
<evidence type="ECO:0000256" key="5">
    <source>
        <dbReference type="SAM" id="MobiDB-lite"/>
    </source>
</evidence>
<dbReference type="InParanoid" id="A0A0G4EJE1"/>
<feature type="region of interest" description="Disordered" evidence="5">
    <location>
        <begin position="3212"/>
        <end position="3345"/>
    </location>
</feature>
<feature type="region of interest" description="Disordered" evidence="5">
    <location>
        <begin position="3047"/>
        <end position="3199"/>
    </location>
</feature>
<protein>
    <recommendedName>
        <fullName evidence="6">PHD-type domain-containing protein</fullName>
    </recommendedName>
</protein>
<accession>A0A0G4EJE1</accession>
<feature type="region of interest" description="Disordered" evidence="5">
    <location>
        <begin position="2705"/>
        <end position="2729"/>
    </location>
</feature>
<feature type="compositionally biased region" description="Pro residues" evidence="5">
    <location>
        <begin position="577"/>
        <end position="595"/>
    </location>
</feature>
<evidence type="ECO:0000256" key="4">
    <source>
        <dbReference type="PROSITE-ProRule" id="PRU00146"/>
    </source>
</evidence>
<feature type="region of interest" description="Disordered" evidence="5">
    <location>
        <begin position="433"/>
        <end position="636"/>
    </location>
</feature>
<keyword evidence="1" id="KW-0479">Metal-binding</keyword>
<dbReference type="PANTHER" id="PTHR48125:SF10">
    <property type="entry name" value="OS12G0136300 PROTEIN"/>
    <property type="match status" value="1"/>
</dbReference>
<proteinExistence type="predicted"/>
<evidence type="ECO:0000256" key="1">
    <source>
        <dbReference type="ARBA" id="ARBA00022723"/>
    </source>
</evidence>
<dbReference type="InterPro" id="IPR011011">
    <property type="entry name" value="Znf_FYVE_PHD"/>
</dbReference>
<dbReference type="InterPro" id="IPR001965">
    <property type="entry name" value="Znf_PHD"/>
</dbReference>
<keyword evidence="2 4" id="KW-0863">Zinc-finger</keyword>
<evidence type="ECO:0000256" key="3">
    <source>
        <dbReference type="ARBA" id="ARBA00022833"/>
    </source>
</evidence>
<dbReference type="InterPro" id="IPR019787">
    <property type="entry name" value="Znf_PHD-finger"/>
</dbReference>
<feature type="region of interest" description="Disordered" evidence="5">
    <location>
        <begin position="1622"/>
        <end position="1736"/>
    </location>
</feature>
<feature type="region of interest" description="Disordered" evidence="5">
    <location>
        <begin position="239"/>
        <end position="278"/>
    </location>
</feature>
<feature type="compositionally biased region" description="Low complexity" evidence="5">
    <location>
        <begin position="3151"/>
        <end position="3169"/>
    </location>
</feature>
<dbReference type="SMART" id="SM00249">
    <property type="entry name" value="PHD"/>
    <property type="match status" value="3"/>
</dbReference>
<dbReference type="PANTHER" id="PTHR48125">
    <property type="entry name" value="LP07818P1"/>
    <property type="match status" value="1"/>
</dbReference>
<feature type="compositionally biased region" description="Gly residues" evidence="5">
    <location>
        <begin position="1528"/>
        <end position="1537"/>
    </location>
</feature>
<dbReference type="GO" id="GO:0008270">
    <property type="term" value="F:zinc ion binding"/>
    <property type="evidence" value="ECO:0007669"/>
    <property type="project" value="UniProtKB-KW"/>
</dbReference>
<dbReference type="InterPro" id="IPR013637">
    <property type="entry name" value="Lys_sp_deMease-like_dom"/>
</dbReference>
<dbReference type="Proteomes" id="UP000041254">
    <property type="component" value="Unassembled WGS sequence"/>
</dbReference>
<feature type="compositionally biased region" description="Pro residues" evidence="5">
    <location>
        <begin position="2999"/>
        <end position="3010"/>
    </location>
</feature>
<dbReference type="Pfam" id="PF00628">
    <property type="entry name" value="PHD"/>
    <property type="match status" value="1"/>
</dbReference>
<feature type="compositionally biased region" description="Polar residues" evidence="5">
    <location>
        <begin position="143"/>
        <end position="158"/>
    </location>
</feature>
<dbReference type="InterPro" id="IPR019786">
    <property type="entry name" value="Zinc_finger_PHD-type_CS"/>
</dbReference>
<dbReference type="Pfam" id="PF13831">
    <property type="entry name" value="PHD_2"/>
    <property type="match status" value="1"/>
</dbReference>